<keyword evidence="2" id="KW-1185">Reference proteome</keyword>
<dbReference type="EMBL" id="AP017895">
    <property type="protein sequence ID" value="BAV88859.1"/>
    <property type="molecule type" value="Genomic_DNA"/>
</dbReference>
<organism evidence="1 2">
    <name type="scientific">Rothia aeria</name>
    <dbReference type="NCBI Taxonomy" id="172042"/>
    <lineage>
        <taxon>Bacteria</taxon>
        <taxon>Bacillati</taxon>
        <taxon>Actinomycetota</taxon>
        <taxon>Actinomycetes</taxon>
        <taxon>Micrococcales</taxon>
        <taxon>Micrococcaceae</taxon>
        <taxon>Rothia</taxon>
    </lineage>
</organism>
<dbReference type="KEGG" id="raj:RA11412_2560"/>
<sequence>MLLVASLALLLLLLSGLLLLVSLALLLGRLLLLLLSGLLRLLTGASPNCSVGALANAAGMVPSEPATTDSAPAEAKSLREVTFLDEEVIF</sequence>
<dbReference type="Proteomes" id="UP000250241">
    <property type="component" value="Chromosome"/>
</dbReference>
<evidence type="ECO:0000313" key="1">
    <source>
        <dbReference type="EMBL" id="BAV88859.1"/>
    </source>
</evidence>
<accession>A0A2Z5R4T7</accession>
<evidence type="ECO:0000313" key="2">
    <source>
        <dbReference type="Proteomes" id="UP000250241"/>
    </source>
</evidence>
<gene>
    <name evidence="1" type="ORF">RA11412_2560</name>
</gene>
<protein>
    <submittedName>
        <fullName evidence="1">Uncharacterized protein</fullName>
    </submittedName>
</protein>
<name>A0A2Z5R4T7_9MICC</name>
<dbReference type="AlphaFoldDB" id="A0A2Z5R4T7"/>
<proteinExistence type="predicted"/>
<reference evidence="1 2" key="1">
    <citation type="submission" date="2016-10" db="EMBL/GenBank/DDBJ databases">
        <title>Genome sequence of Rothia aeria strain JCM11412.</title>
        <authorList>
            <person name="Nambu T."/>
        </authorList>
    </citation>
    <scope>NUCLEOTIDE SEQUENCE [LARGE SCALE GENOMIC DNA]</scope>
    <source>
        <strain evidence="1 2">JCM 11412</strain>
    </source>
</reference>